<evidence type="ECO:0000256" key="2">
    <source>
        <dbReference type="ARBA" id="ARBA00009959"/>
    </source>
</evidence>
<evidence type="ECO:0000256" key="7">
    <source>
        <dbReference type="ARBA" id="ARBA00022842"/>
    </source>
</evidence>
<keyword evidence="4 9" id="KW-0479">Metal-binding</keyword>
<dbReference type="InterPro" id="IPR019199">
    <property type="entry name" value="Virulence_VapD/CRISPR_Cas2"/>
</dbReference>
<comment type="caution">
    <text evidence="11">The sequence shown here is derived from an EMBL/GenBank/DDBJ whole genome shotgun (WGS) entry which is preliminary data.</text>
</comment>
<dbReference type="PANTHER" id="PTHR34405:SF3">
    <property type="entry name" value="CRISPR-ASSOCIATED ENDORIBONUCLEASE CAS2 3"/>
    <property type="match status" value="1"/>
</dbReference>
<reference evidence="11 13" key="1">
    <citation type="submission" date="2017-11" db="EMBL/GenBank/DDBJ databases">
        <title>Animal gut microbial communities from fecal samples from Wisconsin, USA.</title>
        <authorList>
            <person name="Neumann A."/>
        </authorList>
    </citation>
    <scope>NUCLEOTIDE SEQUENCE [LARGE SCALE GENOMIC DNA]</scope>
    <source>
        <strain evidence="11 13">UWS3</strain>
    </source>
</reference>
<dbReference type="Proteomes" id="UP000231134">
    <property type="component" value="Unassembled WGS sequence"/>
</dbReference>
<keyword evidence="6 9" id="KW-0378">Hydrolase</keyword>
<evidence type="ECO:0000256" key="4">
    <source>
        <dbReference type="ARBA" id="ARBA00022723"/>
    </source>
</evidence>
<dbReference type="OrthoDB" id="9813131at2"/>
<dbReference type="AlphaFoldDB" id="A0A2M9A338"/>
<comment type="function">
    <text evidence="9">CRISPR (clustered regularly interspaced short palindromic repeat), is an adaptive immune system that provides protection against mobile genetic elements (viruses, transposable elements and conjugative plasmids). CRISPR clusters contain sequences complementary to antecedent mobile elements and target invading nucleic acids. CRISPR clusters are transcribed and processed into CRISPR RNA (crRNA). Functions as a ssRNA-specific endoribonuclease. Involved in the integration of spacer DNA into the CRISPR cassette.</text>
</comment>
<dbReference type="PIRSF" id="PIRSF032582">
    <property type="entry name" value="Cas2"/>
    <property type="match status" value="1"/>
</dbReference>
<dbReference type="Gene3D" id="3.30.70.240">
    <property type="match status" value="1"/>
</dbReference>
<keyword evidence="13" id="KW-1185">Reference proteome</keyword>
<evidence type="ECO:0000313" key="12">
    <source>
        <dbReference type="EMBL" id="PJJ42844.1"/>
    </source>
</evidence>
<dbReference type="GO" id="GO:0051607">
    <property type="term" value="P:defense response to virus"/>
    <property type="evidence" value="ECO:0007669"/>
    <property type="project" value="UniProtKB-UniRule"/>
</dbReference>
<keyword evidence="8 9" id="KW-0051">Antiviral defense</keyword>
<feature type="binding site" evidence="9">
    <location>
        <position position="8"/>
    </location>
    <ligand>
        <name>Mg(2+)</name>
        <dbReference type="ChEBI" id="CHEBI:18420"/>
        <note>catalytic</note>
    </ligand>
</feature>
<name>A0A2M9A338_9BACT</name>
<protein>
    <recommendedName>
        <fullName evidence="9">CRISPR-associated endoribonuclease Cas2</fullName>
        <ecNumber evidence="9">3.1.-.-</ecNumber>
    </recommendedName>
</protein>
<keyword evidence="5 9" id="KW-0255">Endonuclease</keyword>
<evidence type="ECO:0000256" key="8">
    <source>
        <dbReference type="ARBA" id="ARBA00023118"/>
    </source>
</evidence>
<dbReference type="GO" id="GO:0016787">
    <property type="term" value="F:hydrolase activity"/>
    <property type="evidence" value="ECO:0007669"/>
    <property type="project" value="UniProtKB-KW"/>
</dbReference>
<comment type="cofactor">
    <cofactor evidence="1 9">
        <name>Mg(2+)</name>
        <dbReference type="ChEBI" id="CHEBI:18420"/>
    </cofactor>
</comment>
<organism evidence="11 13">
    <name type="scientific">Hallerella succinigenes</name>
    <dbReference type="NCBI Taxonomy" id="1896222"/>
    <lineage>
        <taxon>Bacteria</taxon>
        <taxon>Pseudomonadati</taxon>
        <taxon>Fibrobacterota</taxon>
        <taxon>Fibrobacteria</taxon>
        <taxon>Fibrobacterales</taxon>
        <taxon>Fibrobacteraceae</taxon>
        <taxon>Hallerella</taxon>
    </lineage>
</organism>
<dbReference type="GO" id="GO:0046872">
    <property type="term" value="F:metal ion binding"/>
    <property type="evidence" value="ECO:0007669"/>
    <property type="project" value="UniProtKB-UniRule"/>
</dbReference>
<dbReference type="EMBL" id="PGEX01000001">
    <property type="protein sequence ID" value="PJJ42844.1"/>
    <property type="molecule type" value="Genomic_DNA"/>
</dbReference>
<evidence type="ECO:0000313" key="13">
    <source>
        <dbReference type="Proteomes" id="UP000231134"/>
    </source>
</evidence>
<dbReference type="PANTHER" id="PTHR34405">
    <property type="entry name" value="CRISPR-ASSOCIATED ENDORIBONUCLEASE CAS2"/>
    <property type="match status" value="1"/>
</dbReference>
<dbReference type="RefSeq" id="WP_100424226.1">
    <property type="nucleotide sequence ID" value="NZ_PGEX01000001.1"/>
</dbReference>
<dbReference type="SUPFAM" id="SSF143430">
    <property type="entry name" value="TTP0101/SSO1404-like"/>
    <property type="match status" value="1"/>
</dbReference>
<dbReference type="CDD" id="cd09725">
    <property type="entry name" value="Cas2_I_II_III"/>
    <property type="match status" value="1"/>
</dbReference>
<dbReference type="NCBIfam" id="TIGR01573">
    <property type="entry name" value="cas2"/>
    <property type="match status" value="1"/>
</dbReference>
<evidence type="ECO:0000256" key="1">
    <source>
        <dbReference type="ARBA" id="ARBA00001946"/>
    </source>
</evidence>
<evidence type="ECO:0000256" key="6">
    <source>
        <dbReference type="ARBA" id="ARBA00022801"/>
    </source>
</evidence>
<comment type="subunit">
    <text evidence="9">Homodimer, forms a heterotetramer with a Cas1 homodimer.</text>
</comment>
<dbReference type="Pfam" id="PF09827">
    <property type="entry name" value="CRISPR_Cas2"/>
    <property type="match status" value="1"/>
</dbReference>
<accession>A0A2M9A338</accession>
<dbReference type="GO" id="GO:0004521">
    <property type="term" value="F:RNA endonuclease activity"/>
    <property type="evidence" value="ECO:0007669"/>
    <property type="project" value="UniProtKB-UniRule"/>
</dbReference>
<dbReference type="HAMAP" id="MF_01471">
    <property type="entry name" value="Cas2"/>
    <property type="match status" value="1"/>
</dbReference>
<proteinExistence type="inferred from homology"/>
<gene>
    <name evidence="9" type="primary">cas2</name>
    <name evidence="11" type="ORF">BGX16_0005</name>
    <name evidence="12" type="ORF">BGX16_2895</name>
</gene>
<dbReference type="EC" id="3.1.-.-" evidence="9"/>
<comment type="similarity">
    <text evidence="2 9 10">Belongs to the CRISPR-associated endoribonuclease Cas2 protein family.</text>
</comment>
<evidence type="ECO:0000256" key="5">
    <source>
        <dbReference type="ARBA" id="ARBA00022759"/>
    </source>
</evidence>
<evidence type="ECO:0000256" key="3">
    <source>
        <dbReference type="ARBA" id="ARBA00022722"/>
    </source>
</evidence>
<evidence type="ECO:0000313" key="11">
    <source>
        <dbReference type="EMBL" id="PJJ40099.1"/>
    </source>
</evidence>
<evidence type="ECO:0000256" key="9">
    <source>
        <dbReference type="HAMAP-Rule" id="MF_01471"/>
    </source>
</evidence>
<keyword evidence="3 9" id="KW-0540">Nuclease</keyword>
<sequence>MKYVVAFDISNGKKRKAAAKACAKWGFRVQRSVFEIFMDSSKVEDFSEQLLGIINPDHDTVRLYPLDSDNDQNIVIIGTGKPVRKLSYAII</sequence>
<dbReference type="EMBL" id="PGEX01000001">
    <property type="protein sequence ID" value="PJJ40099.1"/>
    <property type="molecule type" value="Genomic_DNA"/>
</dbReference>
<evidence type="ECO:0000256" key="10">
    <source>
        <dbReference type="PIRNR" id="PIRNR032582"/>
    </source>
</evidence>
<dbReference type="InterPro" id="IPR021127">
    <property type="entry name" value="CRISPR_associated_Cas2"/>
</dbReference>
<keyword evidence="7 9" id="KW-0460">Magnesium</keyword>
<dbReference type="GO" id="GO:0043571">
    <property type="term" value="P:maintenance of CRISPR repeat elements"/>
    <property type="evidence" value="ECO:0007669"/>
    <property type="project" value="UniProtKB-UniRule"/>
</dbReference>